<dbReference type="PANTHER" id="PTHR23501:SF193">
    <property type="entry name" value="MULTIDRUG TRANSPORTER, PUTATIVE (AFU_ORTHOLOGUE AFUA_8G00940)-RELATED"/>
    <property type="match status" value="1"/>
</dbReference>
<evidence type="ECO:0000313" key="8">
    <source>
        <dbReference type="Proteomes" id="UP000019487"/>
    </source>
</evidence>
<organism evidence="7 8">
    <name type="scientific">Sclerotinia borealis (strain F-4128)</name>
    <dbReference type="NCBI Taxonomy" id="1432307"/>
    <lineage>
        <taxon>Eukaryota</taxon>
        <taxon>Fungi</taxon>
        <taxon>Dikarya</taxon>
        <taxon>Ascomycota</taxon>
        <taxon>Pezizomycotina</taxon>
        <taxon>Leotiomycetes</taxon>
        <taxon>Helotiales</taxon>
        <taxon>Sclerotiniaceae</taxon>
        <taxon>Sclerotinia</taxon>
    </lineage>
</organism>
<dbReference type="PANTHER" id="PTHR23501">
    <property type="entry name" value="MAJOR FACILITATOR SUPERFAMILY"/>
    <property type="match status" value="1"/>
</dbReference>
<dbReference type="HOGENOM" id="CLU_000960_8_3_1"/>
<evidence type="ECO:0000313" key="7">
    <source>
        <dbReference type="EMBL" id="ESZ89488.1"/>
    </source>
</evidence>
<keyword evidence="3 6" id="KW-0812">Transmembrane</keyword>
<dbReference type="AlphaFoldDB" id="W9C1A6"/>
<proteinExistence type="inferred from homology"/>
<evidence type="ECO:0000256" key="6">
    <source>
        <dbReference type="SAM" id="Phobius"/>
    </source>
</evidence>
<keyword evidence="4 6" id="KW-1133">Transmembrane helix</keyword>
<gene>
    <name evidence="7" type="ORF">SBOR_10127</name>
</gene>
<reference evidence="7 8" key="1">
    <citation type="journal article" date="2014" name="Genome Announc.">
        <title>Draft genome sequence of Sclerotinia borealis, a psychrophilic plant pathogenic fungus.</title>
        <authorList>
            <person name="Mardanov A.V."/>
            <person name="Beletsky A.V."/>
            <person name="Kadnikov V.V."/>
            <person name="Ignatov A.N."/>
            <person name="Ravin N.V."/>
        </authorList>
    </citation>
    <scope>NUCLEOTIDE SEQUENCE [LARGE SCALE GENOMIC DNA]</scope>
    <source>
        <strain evidence="8">F-4157</strain>
    </source>
</reference>
<keyword evidence="5 6" id="KW-0472">Membrane</keyword>
<feature type="transmembrane region" description="Helical" evidence="6">
    <location>
        <begin position="21"/>
        <end position="47"/>
    </location>
</feature>
<comment type="subcellular location">
    <subcellularLocation>
        <location evidence="1">Membrane</location>
        <topology evidence="1">Multi-pass membrane protein</topology>
    </subcellularLocation>
</comment>
<dbReference type="OrthoDB" id="10021397at2759"/>
<name>W9C1A6_SCLBF</name>
<evidence type="ECO:0000256" key="4">
    <source>
        <dbReference type="ARBA" id="ARBA00022989"/>
    </source>
</evidence>
<dbReference type="Proteomes" id="UP000019487">
    <property type="component" value="Unassembled WGS sequence"/>
</dbReference>
<sequence>MIVGFVAHVFAAISSGPIVNIAGYTILVALFASVLLSAGCGLFSTFLTSTPVGKWIGYQILYGVGRGRGLGIQMPILSVQTTVPPKQIPLAIALVIFRQSFRAALFLSLGETIYSNSFGNLIHEYTPSVTVTKITDAGVTIFRSFVSGAYLVY</sequence>
<keyword evidence="8" id="KW-1185">Reference proteome</keyword>
<comment type="similarity">
    <text evidence="2">Belongs to the major facilitator superfamily. TCR/Tet family.</text>
</comment>
<dbReference type="GO" id="GO:0022857">
    <property type="term" value="F:transmembrane transporter activity"/>
    <property type="evidence" value="ECO:0007669"/>
    <property type="project" value="TreeGrafter"/>
</dbReference>
<evidence type="ECO:0000256" key="2">
    <source>
        <dbReference type="ARBA" id="ARBA00007520"/>
    </source>
</evidence>
<comment type="caution">
    <text evidence="7">The sequence shown here is derived from an EMBL/GenBank/DDBJ whole genome shotgun (WGS) entry which is preliminary data.</text>
</comment>
<evidence type="ECO:0000256" key="1">
    <source>
        <dbReference type="ARBA" id="ARBA00004141"/>
    </source>
</evidence>
<protein>
    <submittedName>
        <fullName evidence="7">Putative MFS multidrug transporter</fullName>
    </submittedName>
</protein>
<dbReference type="GO" id="GO:0005886">
    <property type="term" value="C:plasma membrane"/>
    <property type="evidence" value="ECO:0007669"/>
    <property type="project" value="TreeGrafter"/>
</dbReference>
<dbReference type="EMBL" id="AYSA01000960">
    <property type="protein sequence ID" value="ESZ89488.1"/>
    <property type="molecule type" value="Genomic_DNA"/>
</dbReference>
<evidence type="ECO:0000256" key="5">
    <source>
        <dbReference type="ARBA" id="ARBA00023136"/>
    </source>
</evidence>
<evidence type="ECO:0000256" key="3">
    <source>
        <dbReference type="ARBA" id="ARBA00022692"/>
    </source>
</evidence>
<accession>W9C1A6</accession>